<sequence>MDWAQRMIFDAVGPSNFASSHESVLNDDQHLWDGCNQSQLGVVAELVDIKADGHISEEYMIEYLNGLIEYCPPITLCREITTKNDVNLEYCKFYGDARWFVPHGQYGRTYSYWPIIITPYNLSPVVACGFENIRPSTDRTFMIQEILMWTVNDLPAYGIASEWSTAGVMGCLVCMDDTRAFHLQHGRKACYFDTHKQFLPAHHPHRRNKKAFMKNHIENKVARLRLTGDQILDRVENISPTVEMPLSLPDGYGSDHKWTK</sequence>
<evidence type="ECO:0000313" key="1">
    <source>
        <dbReference type="EMBL" id="KAK4394498.1"/>
    </source>
</evidence>
<dbReference type="PANTHER" id="PTHR10775:SF185">
    <property type="entry name" value="OS08G0208400 PROTEIN"/>
    <property type="match status" value="1"/>
</dbReference>
<name>A0AAE1WJX6_9LAMI</name>
<reference evidence="1" key="1">
    <citation type="submission" date="2020-06" db="EMBL/GenBank/DDBJ databases">
        <authorList>
            <person name="Li T."/>
            <person name="Hu X."/>
            <person name="Zhang T."/>
            <person name="Song X."/>
            <person name="Zhang H."/>
            <person name="Dai N."/>
            <person name="Sheng W."/>
            <person name="Hou X."/>
            <person name="Wei L."/>
        </authorList>
    </citation>
    <scope>NUCLEOTIDE SEQUENCE</scope>
    <source>
        <strain evidence="1">K16</strain>
        <tissue evidence="1">Leaf</tissue>
    </source>
</reference>
<organism evidence="1 2">
    <name type="scientific">Sesamum angolense</name>
    <dbReference type="NCBI Taxonomy" id="2727404"/>
    <lineage>
        <taxon>Eukaryota</taxon>
        <taxon>Viridiplantae</taxon>
        <taxon>Streptophyta</taxon>
        <taxon>Embryophyta</taxon>
        <taxon>Tracheophyta</taxon>
        <taxon>Spermatophyta</taxon>
        <taxon>Magnoliopsida</taxon>
        <taxon>eudicotyledons</taxon>
        <taxon>Gunneridae</taxon>
        <taxon>Pentapetalae</taxon>
        <taxon>asterids</taxon>
        <taxon>lamiids</taxon>
        <taxon>Lamiales</taxon>
        <taxon>Pedaliaceae</taxon>
        <taxon>Sesamum</taxon>
    </lineage>
</organism>
<dbReference type="EMBL" id="JACGWL010000009">
    <property type="protein sequence ID" value="KAK4394498.1"/>
    <property type="molecule type" value="Genomic_DNA"/>
</dbReference>
<reference evidence="1" key="2">
    <citation type="journal article" date="2024" name="Plant">
        <title>Genomic evolution and insights into agronomic trait innovations of Sesamum species.</title>
        <authorList>
            <person name="Miao H."/>
            <person name="Wang L."/>
            <person name="Qu L."/>
            <person name="Liu H."/>
            <person name="Sun Y."/>
            <person name="Le M."/>
            <person name="Wang Q."/>
            <person name="Wei S."/>
            <person name="Zheng Y."/>
            <person name="Lin W."/>
            <person name="Duan Y."/>
            <person name="Cao H."/>
            <person name="Xiong S."/>
            <person name="Wang X."/>
            <person name="Wei L."/>
            <person name="Li C."/>
            <person name="Ma Q."/>
            <person name="Ju M."/>
            <person name="Zhao R."/>
            <person name="Li G."/>
            <person name="Mu C."/>
            <person name="Tian Q."/>
            <person name="Mei H."/>
            <person name="Zhang T."/>
            <person name="Gao T."/>
            <person name="Zhang H."/>
        </authorList>
    </citation>
    <scope>NUCLEOTIDE SEQUENCE</scope>
    <source>
        <strain evidence="1">K16</strain>
    </source>
</reference>
<comment type="caution">
    <text evidence="1">The sequence shown here is derived from an EMBL/GenBank/DDBJ whole genome shotgun (WGS) entry which is preliminary data.</text>
</comment>
<dbReference type="AlphaFoldDB" id="A0AAE1WJX6"/>
<dbReference type="Pfam" id="PF02992">
    <property type="entry name" value="Transposase_21"/>
    <property type="match status" value="1"/>
</dbReference>
<dbReference type="PANTHER" id="PTHR10775">
    <property type="entry name" value="OS08G0208400 PROTEIN"/>
    <property type="match status" value="1"/>
</dbReference>
<keyword evidence="2" id="KW-1185">Reference proteome</keyword>
<dbReference type="InterPro" id="IPR004242">
    <property type="entry name" value="Transposase_21"/>
</dbReference>
<protein>
    <submittedName>
        <fullName evidence="1">Uncharacterized protein</fullName>
    </submittedName>
</protein>
<proteinExistence type="predicted"/>
<accession>A0AAE1WJX6</accession>
<dbReference type="Proteomes" id="UP001289374">
    <property type="component" value="Unassembled WGS sequence"/>
</dbReference>
<evidence type="ECO:0000313" key="2">
    <source>
        <dbReference type="Proteomes" id="UP001289374"/>
    </source>
</evidence>
<gene>
    <name evidence="1" type="ORF">Sango_1604100</name>
</gene>